<keyword evidence="6" id="KW-1185">Reference proteome</keyword>
<keyword evidence="2" id="KW-0238">DNA-binding</keyword>
<name>A0A6P6X8I9_COFAR</name>
<reference evidence="6" key="1">
    <citation type="journal article" date="2025" name="Foods">
        <title>Unveiling the Microbial Signatures of Arabica Coffee Cherries: Insights into Ripeness Specific Diversity, Functional Traits, and Implications for Quality and Safety.</title>
        <authorList>
            <consortium name="RefSeq"/>
            <person name="Tenea G.N."/>
            <person name="Cifuentes V."/>
            <person name="Reyes P."/>
            <person name="Cevallos-Vallejos M."/>
        </authorList>
    </citation>
    <scope>NUCLEOTIDE SEQUENCE [LARGE SCALE GENOMIC DNA]</scope>
</reference>
<evidence type="ECO:0000256" key="1">
    <source>
        <dbReference type="ARBA" id="ARBA00023015"/>
    </source>
</evidence>
<dbReference type="GeneID" id="113740738"/>
<protein>
    <submittedName>
        <fullName evidence="7">NAC domain-containing protein JA2L-like</fullName>
    </submittedName>
</protein>
<feature type="domain" description="NAC" evidence="5">
    <location>
        <begin position="6"/>
        <end position="167"/>
    </location>
</feature>
<dbReference type="PROSITE" id="PS51005">
    <property type="entry name" value="NAC"/>
    <property type="match status" value="1"/>
</dbReference>
<dbReference type="AlphaFoldDB" id="A0A6P6X8I9"/>
<evidence type="ECO:0000256" key="2">
    <source>
        <dbReference type="ARBA" id="ARBA00023125"/>
    </source>
</evidence>
<evidence type="ECO:0000313" key="7">
    <source>
        <dbReference type="RefSeq" id="XP_027124068.1"/>
    </source>
</evidence>
<gene>
    <name evidence="7" type="primary">LOC113740738</name>
</gene>
<evidence type="ECO:0000256" key="3">
    <source>
        <dbReference type="ARBA" id="ARBA00023163"/>
    </source>
</evidence>
<dbReference type="Proteomes" id="UP001652660">
    <property type="component" value="Chromosome 4e"/>
</dbReference>
<dbReference type="RefSeq" id="XP_027124068.1">
    <property type="nucleotide sequence ID" value="XM_027268267.1"/>
</dbReference>
<evidence type="ECO:0000313" key="6">
    <source>
        <dbReference type="Proteomes" id="UP001652660"/>
    </source>
</evidence>
<dbReference type="Gene3D" id="2.170.150.80">
    <property type="entry name" value="NAC domain"/>
    <property type="match status" value="1"/>
</dbReference>
<proteinExistence type="predicted"/>
<dbReference type="GO" id="GO:0006355">
    <property type="term" value="P:regulation of DNA-templated transcription"/>
    <property type="evidence" value="ECO:0007669"/>
    <property type="project" value="InterPro"/>
</dbReference>
<organism evidence="6 7">
    <name type="scientific">Coffea arabica</name>
    <name type="common">Arabian coffee</name>
    <dbReference type="NCBI Taxonomy" id="13443"/>
    <lineage>
        <taxon>Eukaryota</taxon>
        <taxon>Viridiplantae</taxon>
        <taxon>Streptophyta</taxon>
        <taxon>Embryophyta</taxon>
        <taxon>Tracheophyta</taxon>
        <taxon>Spermatophyta</taxon>
        <taxon>Magnoliopsida</taxon>
        <taxon>eudicotyledons</taxon>
        <taxon>Gunneridae</taxon>
        <taxon>Pentapetalae</taxon>
        <taxon>asterids</taxon>
        <taxon>lamiids</taxon>
        <taxon>Gentianales</taxon>
        <taxon>Rubiaceae</taxon>
        <taxon>Ixoroideae</taxon>
        <taxon>Gardenieae complex</taxon>
        <taxon>Bertiereae - Coffeeae clade</taxon>
        <taxon>Coffeeae</taxon>
        <taxon>Coffea</taxon>
    </lineage>
</organism>
<dbReference type="OrthoDB" id="1622899at2759"/>
<dbReference type="InterPro" id="IPR003441">
    <property type="entry name" value="NAC-dom"/>
</dbReference>
<dbReference type="Pfam" id="PF02365">
    <property type="entry name" value="NAM"/>
    <property type="match status" value="1"/>
</dbReference>
<dbReference type="GO" id="GO:0003677">
    <property type="term" value="F:DNA binding"/>
    <property type="evidence" value="ECO:0007669"/>
    <property type="project" value="UniProtKB-KW"/>
</dbReference>
<evidence type="ECO:0000256" key="4">
    <source>
        <dbReference type="ARBA" id="ARBA00023242"/>
    </source>
</evidence>
<keyword evidence="1" id="KW-0805">Transcription regulation</keyword>
<evidence type="ECO:0000259" key="5">
    <source>
        <dbReference type="PROSITE" id="PS51005"/>
    </source>
</evidence>
<dbReference type="SUPFAM" id="SSF101941">
    <property type="entry name" value="NAC domain"/>
    <property type="match status" value="1"/>
</dbReference>
<accession>A0A6P6X8I9</accession>
<dbReference type="PANTHER" id="PTHR31719:SF43">
    <property type="entry name" value="NAC TRANSCRIPTION FACTOR 56"/>
    <property type="match status" value="1"/>
</dbReference>
<dbReference type="InterPro" id="IPR036093">
    <property type="entry name" value="NAC_dom_sf"/>
</dbReference>
<sequence length="184" mass="21591">MKKFRMPPGFRFSPSDTELLYYLKMKAKGMSFRPWNDVILEKNLYAENAAPWMLFNNDDPWQVTSKVDAAVGKIYEEKVLYVVTKLVKIGSNKTMRSVGPSTWDSATGKYKVWNSQGQVMGFKKILNLRRKGMEVMSNWMMHAYHISGVLLQEVKDNDYVICRIKWDYSRNIWVLIKKFKKVVD</sequence>
<keyword evidence="3" id="KW-0804">Transcription</keyword>
<dbReference type="PANTHER" id="PTHR31719">
    <property type="entry name" value="NAC TRANSCRIPTION FACTOR 56"/>
    <property type="match status" value="1"/>
</dbReference>
<keyword evidence="4" id="KW-0539">Nucleus</keyword>
<reference evidence="7" key="2">
    <citation type="submission" date="2025-08" db="UniProtKB">
        <authorList>
            <consortium name="RefSeq"/>
        </authorList>
    </citation>
    <scope>IDENTIFICATION</scope>
    <source>
        <tissue evidence="7">Leaves</tissue>
    </source>
</reference>